<proteinExistence type="predicted"/>
<dbReference type="AlphaFoldDB" id="A0A6H5HUC2"/>
<reference evidence="1 2" key="1">
    <citation type="submission" date="2020-02" db="EMBL/GenBank/DDBJ databases">
        <authorList>
            <person name="Ferguson B K."/>
        </authorList>
    </citation>
    <scope>NUCLEOTIDE SEQUENCE [LARGE SCALE GENOMIC DNA]</scope>
</reference>
<evidence type="ECO:0000313" key="2">
    <source>
        <dbReference type="Proteomes" id="UP000479190"/>
    </source>
</evidence>
<protein>
    <submittedName>
        <fullName evidence="1">Uncharacterized protein</fullName>
    </submittedName>
</protein>
<name>A0A6H5HUC2_9HYME</name>
<sequence>MMLVTMVKATLIDVVPPGPQMYIFPLMTSQEDCPTSDVIIVNKKRQGCCSSWCRPCLFCSCPHPRSVARRTVAQLQCAGPHLIQPCRLYLYPLVKLLTHCEINTSLRPQDTSFSQNLTELSICLSASEIGISRIVPCAKNGRTDQPPAARSVLYSRPVMTRTPFCFSELVGRTVTQIISYRHH</sequence>
<gene>
    <name evidence="1" type="ORF">TBRA_LOCUS1185</name>
</gene>
<accession>A0A6H5HUC2</accession>
<evidence type="ECO:0000313" key="1">
    <source>
        <dbReference type="EMBL" id="CAB0029101.1"/>
    </source>
</evidence>
<dbReference type="Proteomes" id="UP000479190">
    <property type="component" value="Unassembled WGS sequence"/>
</dbReference>
<dbReference type="EMBL" id="CADCXV010000253">
    <property type="protein sequence ID" value="CAB0029101.1"/>
    <property type="molecule type" value="Genomic_DNA"/>
</dbReference>
<keyword evidence="2" id="KW-1185">Reference proteome</keyword>
<organism evidence="1 2">
    <name type="scientific">Trichogramma brassicae</name>
    <dbReference type="NCBI Taxonomy" id="86971"/>
    <lineage>
        <taxon>Eukaryota</taxon>
        <taxon>Metazoa</taxon>
        <taxon>Ecdysozoa</taxon>
        <taxon>Arthropoda</taxon>
        <taxon>Hexapoda</taxon>
        <taxon>Insecta</taxon>
        <taxon>Pterygota</taxon>
        <taxon>Neoptera</taxon>
        <taxon>Endopterygota</taxon>
        <taxon>Hymenoptera</taxon>
        <taxon>Apocrita</taxon>
        <taxon>Proctotrupomorpha</taxon>
        <taxon>Chalcidoidea</taxon>
        <taxon>Trichogrammatidae</taxon>
        <taxon>Trichogramma</taxon>
    </lineage>
</organism>